<dbReference type="GO" id="GO:0009103">
    <property type="term" value="P:lipopolysaccharide biosynthetic process"/>
    <property type="evidence" value="ECO:0007669"/>
    <property type="project" value="UniProtKB-ARBA"/>
</dbReference>
<evidence type="ECO:0000313" key="9">
    <source>
        <dbReference type="EMBL" id="SHH53564.1"/>
    </source>
</evidence>
<feature type="transmembrane region" description="Helical" evidence="8">
    <location>
        <begin position="87"/>
        <end position="113"/>
    </location>
</feature>
<dbReference type="PANTHER" id="PTHR33908">
    <property type="entry name" value="MANNOSYLTRANSFERASE YKCB-RELATED"/>
    <property type="match status" value="1"/>
</dbReference>
<keyword evidence="3 9" id="KW-0328">Glycosyltransferase</keyword>
<evidence type="ECO:0000256" key="3">
    <source>
        <dbReference type="ARBA" id="ARBA00022676"/>
    </source>
</evidence>
<feature type="transmembrane region" description="Helical" evidence="8">
    <location>
        <begin position="185"/>
        <end position="201"/>
    </location>
</feature>
<dbReference type="Proteomes" id="UP000190675">
    <property type="component" value="Chromosome I"/>
</dbReference>
<evidence type="ECO:0000256" key="1">
    <source>
        <dbReference type="ARBA" id="ARBA00004651"/>
    </source>
</evidence>
<feature type="transmembrane region" description="Helical" evidence="8">
    <location>
        <begin position="32"/>
        <end position="50"/>
    </location>
</feature>
<dbReference type="InterPro" id="IPR050297">
    <property type="entry name" value="LipidA_mod_glycosyltrf_83"/>
</dbReference>
<keyword evidence="4 9" id="KW-0808">Transferase</keyword>
<feature type="transmembrane region" description="Helical" evidence="8">
    <location>
        <begin position="352"/>
        <end position="370"/>
    </location>
</feature>
<organism evidence="9 10">
    <name type="scientific">Bradyrhizobium erythrophlei</name>
    <dbReference type="NCBI Taxonomy" id="1437360"/>
    <lineage>
        <taxon>Bacteria</taxon>
        <taxon>Pseudomonadati</taxon>
        <taxon>Pseudomonadota</taxon>
        <taxon>Alphaproteobacteria</taxon>
        <taxon>Hyphomicrobiales</taxon>
        <taxon>Nitrobacteraceae</taxon>
        <taxon>Bradyrhizobium</taxon>
    </lineage>
</organism>
<evidence type="ECO:0000313" key="10">
    <source>
        <dbReference type="Proteomes" id="UP000190675"/>
    </source>
</evidence>
<keyword evidence="7 8" id="KW-0472">Membrane</keyword>
<dbReference type="GO" id="GO:0016763">
    <property type="term" value="F:pentosyltransferase activity"/>
    <property type="evidence" value="ECO:0007669"/>
    <property type="project" value="TreeGrafter"/>
</dbReference>
<name>A0A1M5TS69_9BRAD</name>
<sequence length="416" mass="46832">MLSSNQPQISVPEPPRSLQAAAARLAIGLGRFPLFAIVCLGLALRCLWWLKYPDINSPDATVYLKEADILFATGTMKTIVYMPLYPLLIHIAGANGVIVLQIVLSTISIYLGYRIASDIWRRQSAGLVAAAMMAVHPMLIYYSTFRLTETVFIFLLLSGLVALYRNHVLAAALAFTLANLTRPSLDLFFPVIIAAATFATQSSPSVREIGRRLGIYALVYVALMSPWWLHNYTKYHRFVRLDLAGGITMILENNEQFEQYGLDWSKYAPWAPFAHITDPVEQDEAMRSAALDYIRTHPLAWLRGDVDRAERFFTPSDLNYSKLQRIVSDVVVTIMLIGALLSLTYSRIRWRVLLPLWLPIIFLTAIHLSFHATARYRLPLDPLLIALASGVLARGQSPKDFISDRLVWRGIGLRRA</sequence>
<feature type="transmembrane region" description="Helical" evidence="8">
    <location>
        <begin position="213"/>
        <end position="230"/>
    </location>
</feature>
<reference evidence="9 10" key="1">
    <citation type="submission" date="2016-11" db="EMBL/GenBank/DDBJ databases">
        <authorList>
            <person name="Jaros S."/>
            <person name="Januszkiewicz K."/>
            <person name="Wedrychowicz H."/>
        </authorList>
    </citation>
    <scope>NUCLEOTIDE SEQUENCE [LARGE SCALE GENOMIC DNA]</scope>
    <source>
        <strain evidence="9 10">GAS242</strain>
    </source>
</reference>
<evidence type="ECO:0000256" key="5">
    <source>
        <dbReference type="ARBA" id="ARBA00022692"/>
    </source>
</evidence>
<protein>
    <submittedName>
        <fullName evidence="9">Dolichyl-phosphate-mannose-protein mannosyltransferase</fullName>
    </submittedName>
</protein>
<evidence type="ECO:0000256" key="4">
    <source>
        <dbReference type="ARBA" id="ARBA00022679"/>
    </source>
</evidence>
<feature type="transmembrane region" description="Helical" evidence="8">
    <location>
        <begin position="326"/>
        <end position="346"/>
    </location>
</feature>
<dbReference type="PANTHER" id="PTHR33908:SF11">
    <property type="entry name" value="MEMBRANE PROTEIN"/>
    <property type="match status" value="1"/>
</dbReference>
<evidence type="ECO:0000256" key="2">
    <source>
        <dbReference type="ARBA" id="ARBA00022475"/>
    </source>
</evidence>
<keyword evidence="6 8" id="KW-1133">Transmembrane helix</keyword>
<evidence type="ECO:0000256" key="8">
    <source>
        <dbReference type="SAM" id="Phobius"/>
    </source>
</evidence>
<proteinExistence type="predicted"/>
<gene>
    <name evidence="9" type="ORF">SAMN05444169_7950</name>
</gene>
<evidence type="ECO:0000256" key="7">
    <source>
        <dbReference type="ARBA" id="ARBA00023136"/>
    </source>
</evidence>
<evidence type="ECO:0000256" key="6">
    <source>
        <dbReference type="ARBA" id="ARBA00022989"/>
    </source>
</evidence>
<feature type="transmembrane region" description="Helical" evidence="8">
    <location>
        <begin position="125"/>
        <end position="145"/>
    </location>
</feature>
<keyword evidence="5 8" id="KW-0812">Transmembrane</keyword>
<dbReference type="GO" id="GO:0005886">
    <property type="term" value="C:plasma membrane"/>
    <property type="evidence" value="ECO:0007669"/>
    <property type="project" value="UniProtKB-SubCell"/>
</dbReference>
<dbReference type="EMBL" id="LT670818">
    <property type="protein sequence ID" value="SHH53564.1"/>
    <property type="molecule type" value="Genomic_DNA"/>
</dbReference>
<feature type="transmembrane region" description="Helical" evidence="8">
    <location>
        <begin position="151"/>
        <end position="178"/>
    </location>
</feature>
<keyword evidence="2" id="KW-1003">Cell membrane</keyword>
<accession>A0A1M5TS69</accession>
<comment type="subcellular location">
    <subcellularLocation>
        <location evidence="1">Cell membrane</location>
        <topology evidence="1">Multi-pass membrane protein</topology>
    </subcellularLocation>
</comment>
<dbReference type="AlphaFoldDB" id="A0A1M5TS69"/>